<dbReference type="InterPro" id="IPR033704">
    <property type="entry name" value="dUTPase_trimeric"/>
</dbReference>
<evidence type="ECO:0000256" key="3">
    <source>
        <dbReference type="ARBA" id="ARBA00022801"/>
    </source>
</evidence>
<dbReference type="GO" id="GO:0004170">
    <property type="term" value="F:dUTP diphosphatase activity"/>
    <property type="evidence" value="ECO:0007669"/>
    <property type="project" value="UniProtKB-EC"/>
</dbReference>
<dbReference type="GO" id="GO:0000287">
    <property type="term" value="F:magnesium ion binding"/>
    <property type="evidence" value="ECO:0007669"/>
    <property type="project" value="InterPro"/>
</dbReference>
<dbReference type="Proteomes" id="UP000239663">
    <property type="component" value="Unassembled WGS sequence"/>
</dbReference>
<dbReference type="InterPro" id="IPR036157">
    <property type="entry name" value="dUTPase-like_sf"/>
</dbReference>
<comment type="caution">
    <text evidence="7">The sequence shown here is derived from an EMBL/GenBank/DDBJ whole genome shotgun (WGS) entry which is preliminary data.</text>
</comment>
<feature type="domain" description="dUTPase-like" evidence="6">
    <location>
        <begin position="23"/>
        <end position="152"/>
    </location>
</feature>
<organism evidence="7 8">
    <name type="scientific">Pradoshia eiseniae</name>
    <dbReference type="NCBI Taxonomy" id="2064768"/>
    <lineage>
        <taxon>Bacteria</taxon>
        <taxon>Bacillati</taxon>
        <taxon>Bacillota</taxon>
        <taxon>Bacilli</taxon>
        <taxon>Bacillales</taxon>
        <taxon>Bacillaceae</taxon>
        <taxon>Pradoshia</taxon>
    </lineage>
</organism>
<dbReference type="GO" id="GO:0006226">
    <property type="term" value="P:dUMP biosynthetic process"/>
    <property type="evidence" value="ECO:0007669"/>
    <property type="project" value="InterPro"/>
</dbReference>
<keyword evidence="8" id="KW-1185">Reference proteome</keyword>
<dbReference type="SUPFAM" id="SSF51283">
    <property type="entry name" value="dUTPase-like"/>
    <property type="match status" value="1"/>
</dbReference>
<dbReference type="PANTHER" id="PTHR11241:SF0">
    <property type="entry name" value="DEOXYURIDINE 5'-TRIPHOSPHATE NUCLEOTIDOHYDROLASE"/>
    <property type="match status" value="1"/>
</dbReference>
<sequence>MKKTRGFETVENTFRKHGELSIQLPIRGDGGSAGYDFFSNETITLEPRDKHLFWTDVKAYMLADEVLEVYIRSSLGVKHLLALANGTGIIDSSYYGNPGNDGNIGICLVNCGSEPVVIEKGERIAQGIFKKYLVADDDQVLHQQREGGFGSSNR</sequence>
<evidence type="ECO:0000256" key="5">
    <source>
        <dbReference type="ARBA" id="ARBA00047686"/>
    </source>
</evidence>
<dbReference type="GO" id="GO:0046081">
    <property type="term" value="P:dUTP catabolic process"/>
    <property type="evidence" value="ECO:0007669"/>
    <property type="project" value="InterPro"/>
</dbReference>
<dbReference type="PANTHER" id="PTHR11241">
    <property type="entry name" value="DEOXYURIDINE 5'-TRIPHOSPHATE NUCLEOTIDOHYDROLASE"/>
    <property type="match status" value="1"/>
</dbReference>
<evidence type="ECO:0000313" key="8">
    <source>
        <dbReference type="Proteomes" id="UP000239663"/>
    </source>
</evidence>
<evidence type="ECO:0000313" key="7">
    <source>
        <dbReference type="EMBL" id="PQD97074.1"/>
    </source>
</evidence>
<evidence type="ECO:0000256" key="2">
    <source>
        <dbReference type="ARBA" id="ARBA00012379"/>
    </source>
</evidence>
<comment type="catalytic activity">
    <reaction evidence="5">
        <text>dUTP + H2O = dUMP + diphosphate + H(+)</text>
        <dbReference type="Rhea" id="RHEA:10248"/>
        <dbReference type="ChEBI" id="CHEBI:15377"/>
        <dbReference type="ChEBI" id="CHEBI:15378"/>
        <dbReference type="ChEBI" id="CHEBI:33019"/>
        <dbReference type="ChEBI" id="CHEBI:61555"/>
        <dbReference type="ChEBI" id="CHEBI:246422"/>
        <dbReference type="EC" id="3.6.1.23"/>
    </reaction>
</comment>
<name>A0A2S7N4W9_9BACI</name>
<evidence type="ECO:0000256" key="4">
    <source>
        <dbReference type="ARBA" id="ARBA00023080"/>
    </source>
</evidence>
<dbReference type="OrthoDB" id="9809956at2"/>
<comment type="similarity">
    <text evidence="1">Belongs to the dUTPase family.</text>
</comment>
<keyword evidence="4" id="KW-0546">Nucleotide metabolism</keyword>
<dbReference type="CDD" id="cd07557">
    <property type="entry name" value="trimeric_dUTPase"/>
    <property type="match status" value="1"/>
</dbReference>
<dbReference type="InterPro" id="IPR008181">
    <property type="entry name" value="dUTPase"/>
</dbReference>
<dbReference type="EC" id="3.6.1.23" evidence="2"/>
<gene>
    <name evidence="7" type="ORF">CYL18_04150</name>
</gene>
<keyword evidence="3" id="KW-0378">Hydrolase</keyword>
<dbReference type="AlphaFoldDB" id="A0A2S7N4W9"/>
<protein>
    <recommendedName>
        <fullName evidence="2">dUTP diphosphatase</fullName>
        <ecNumber evidence="2">3.6.1.23</ecNumber>
    </recommendedName>
</protein>
<dbReference type="RefSeq" id="WP_104848168.1">
    <property type="nucleotide sequence ID" value="NZ_PKOZ01000001.1"/>
</dbReference>
<accession>A0A2S7N4W9</accession>
<dbReference type="Gene3D" id="2.70.40.10">
    <property type="match status" value="1"/>
</dbReference>
<dbReference type="EMBL" id="PKOZ01000001">
    <property type="protein sequence ID" value="PQD97074.1"/>
    <property type="molecule type" value="Genomic_DNA"/>
</dbReference>
<proteinExistence type="inferred from homology"/>
<reference evidence="7 8" key="1">
    <citation type="submission" date="2017-12" db="EMBL/GenBank/DDBJ databases">
        <title>Taxonomic description and draft genome of Pradoshia cofamensis Gen. nov., sp. nov., a thermotolerant bacillale isolated from anterior gut of earthworm Eisenia fetida.</title>
        <authorList>
            <person name="Saha T."/>
            <person name="Chakraborty R."/>
        </authorList>
    </citation>
    <scope>NUCLEOTIDE SEQUENCE [LARGE SCALE GENOMIC DNA]</scope>
    <source>
        <strain evidence="7 8">EAG3</strain>
    </source>
</reference>
<dbReference type="Pfam" id="PF00692">
    <property type="entry name" value="dUTPase"/>
    <property type="match status" value="1"/>
</dbReference>
<evidence type="ECO:0000259" key="6">
    <source>
        <dbReference type="Pfam" id="PF00692"/>
    </source>
</evidence>
<evidence type="ECO:0000256" key="1">
    <source>
        <dbReference type="ARBA" id="ARBA00006581"/>
    </source>
</evidence>
<dbReference type="InterPro" id="IPR029054">
    <property type="entry name" value="dUTPase-like"/>
</dbReference>